<keyword evidence="2" id="KW-0488">Methylation</keyword>
<dbReference type="AlphaFoldDB" id="A0A164TER6"/>
<dbReference type="Gramene" id="KZM87431">
    <property type="protein sequence ID" value="KZM87431"/>
    <property type="gene ID" value="DCAR_024565"/>
</dbReference>
<dbReference type="KEGG" id="dcr:108195186"/>
<accession>A0A164TER6</accession>
<proteinExistence type="inferred from homology"/>
<dbReference type="OMA" id="LWPTSME"/>
<dbReference type="Pfam" id="PF00403">
    <property type="entry name" value="HMA"/>
    <property type="match status" value="1"/>
</dbReference>
<feature type="compositionally biased region" description="Basic and acidic residues" evidence="6">
    <location>
        <begin position="77"/>
        <end position="104"/>
    </location>
</feature>
<comment type="subcellular location">
    <subcellularLocation>
        <location evidence="1">Membrane</location>
        <topology evidence="1">Peripheral membrane protein</topology>
    </subcellularLocation>
</comment>
<dbReference type="GO" id="GO:0009626">
    <property type="term" value="P:plant-type hypersensitive response"/>
    <property type="evidence" value="ECO:0007669"/>
    <property type="project" value="UniProtKB-KW"/>
</dbReference>
<evidence type="ECO:0000256" key="4">
    <source>
        <dbReference type="ARBA" id="ARBA00023289"/>
    </source>
</evidence>
<dbReference type="PANTHER" id="PTHR45868:SF80">
    <property type="entry name" value="F15K9.8-RELATED"/>
    <property type="match status" value="1"/>
</dbReference>
<reference evidence="7" key="2">
    <citation type="submission" date="2022-03" db="EMBL/GenBank/DDBJ databases">
        <title>Draft title - Genomic analysis of global carrot germplasm unveils the trajectory of domestication and the origin of high carotenoid orange carrot.</title>
        <authorList>
            <person name="Iorizzo M."/>
            <person name="Ellison S."/>
            <person name="Senalik D."/>
            <person name="Macko-Podgorni A."/>
            <person name="Grzebelus D."/>
            <person name="Bostan H."/>
            <person name="Rolling W."/>
            <person name="Curaba J."/>
            <person name="Simon P."/>
        </authorList>
    </citation>
    <scope>NUCLEOTIDE SEQUENCE</scope>
    <source>
        <tissue evidence="7">Leaf</tissue>
    </source>
</reference>
<dbReference type="InterPro" id="IPR006121">
    <property type="entry name" value="HMA_dom"/>
</dbReference>
<dbReference type="FunFam" id="3.30.70.100:FF:000008">
    <property type="entry name" value="Copper transport protein ATOX1"/>
    <property type="match status" value="1"/>
</dbReference>
<name>A0A164TER6_DAUCS</name>
<organism evidence="7 8">
    <name type="scientific">Daucus carota subsp. sativus</name>
    <name type="common">Carrot</name>
    <dbReference type="NCBI Taxonomy" id="79200"/>
    <lineage>
        <taxon>Eukaryota</taxon>
        <taxon>Viridiplantae</taxon>
        <taxon>Streptophyta</taxon>
        <taxon>Embryophyta</taxon>
        <taxon>Tracheophyta</taxon>
        <taxon>Spermatophyta</taxon>
        <taxon>Magnoliopsida</taxon>
        <taxon>eudicotyledons</taxon>
        <taxon>Gunneridae</taxon>
        <taxon>Pentapetalae</taxon>
        <taxon>asterids</taxon>
        <taxon>campanulids</taxon>
        <taxon>Apiales</taxon>
        <taxon>Apiaceae</taxon>
        <taxon>Apioideae</taxon>
        <taxon>Scandiceae</taxon>
        <taxon>Daucinae</taxon>
        <taxon>Daucus</taxon>
        <taxon>Daucus sect. Daucus</taxon>
    </lineage>
</organism>
<evidence type="ECO:0000256" key="3">
    <source>
        <dbReference type="ARBA" id="ARBA00022723"/>
    </source>
</evidence>
<evidence type="ECO:0000256" key="6">
    <source>
        <dbReference type="SAM" id="MobiDB-lite"/>
    </source>
</evidence>
<dbReference type="Gene3D" id="3.30.70.100">
    <property type="match status" value="1"/>
</dbReference>
<dbReference type="CDD" id="cd00371">
    <property type="entry name" value="HMA"/>
    <property type="match status" value="1"/>
</dbReference>
<dbReference type="OrthoDB" id="689350at2759"/>
<evidence type="ECO:0000256" key="1">
    <source>
        <dbReference type="ARBA" id="ARBA00004170"/>
    </source>
</evidence>
<feature type="compositionally biased region" description="Polar residues" evidence="6">
    <location>
        <begin position="181"/>
        <end position="202"/>
    </location>
</feature>
<dbReference type="PROSITE" id="PS50846">
    <property type="entry name" value="HMA_2"/>
    <property type="match status" value="1"/>
</dbReference>
<protein>
    <submittedName>
        <fullName evidence="7">Uncharacterized protein</fullName>
    </submittedName>
</protein>
<dbReference type="GO" id="GO:0046872">
    <property type="term" value="F:metal ion binding"/>
    <property type="evidence" value="ECO:0007669"/>
    <property type="project" value="UniProtKB-KW"/>
</dbReference>
<sequence>MATISPEEPPQPLTYQTWVLKVSIHCVGCKRKVKKILQNIDGVYTITIDSQQQKVTVTGNIDAETLIKKLVKTGKHAEMWPENPAAKEKKPEKPKNEEGEKDENSSDEDEENPNERPQEEVKVINNVKEGGPTVMFCPGMPENHPSGNKPPAAEQKPGDQSSGGTGAGGAKKKKKKKKKGQNSNNPNQGANTNGGVQNSGTGNVIVGPPHVHDQVNNGPPIPYPHQYPTSCGPQPVYVMSYHTSQPRVSAGPSYYVQSSPYTCSSYAEPEMINMRTTPSDSSFEIFSDENPHGCYIM</sequence>
<dbReference type="InterPro" id="IPR036163">
    <property type="entry name" value="HMA_dom_sf"/>
</dbReference>
<keyword evidence="8" id="KW-1185">Reference proteome</keyword>
<dbReference type="PANTHER" id="PTHR45868">
    <property type="entry name" value="HEAVY METAL-ASSOCIATED ISOPRENYLATED PLANT PROTEIN 33-RELATED"/>
    <property type="match status" value="1"/>
</dbReference>
<dbReference type="Proteomes" id="UP000077755">
    <property type="component" value="Chromosome 7"/>
</dbReference>
<feature type="region of interest" description="Disordered" evidence="6">
    <location>
        <begin position="77"/>
        <end position="219"/>
    </location>
</feature>
<keyword evidence="4" id="KW-0449">Lipoprotein</keyword>
<dbReference type="GO" id="GO:0016020">
    <property type="term" value="C:membrane"/>
    <property type="evidence" value="ECO:0007669"/>
    <property type="project" value="UniProtKB-SubCell"/>
</dbReference>
<comment type="similarity">
    <text evidence="5">Belongs to the HIPP family.</text>
</comment>
<evidence type="ECO:0000313" key="7">
    <source>
        <dbReference type="EMBL" id="WOH08426.1"/>
    </source>
</evidence>
<dbReference type="SUPFAM" id="SSF55008">
    <property type="entry name" value="HMA, heavy metal-associated domain"/>
    <property type="match status" value="1"/>
</dbReference>
<keyword evidence="3" id="KW-0479">Metal-binding</keyword>
<gene>
    <name evidence="7" type="ORF">DCAR_0727866</name>
</gene>
<feature type="compositionally biased region" description="Basic and acidic residues" evidence="6">
    <location>
        <begin position="113"/>
        <end position="122"/>
    </location>
</feature>
<keyword evidence="4" id="KW-0636">Prenylation</keyword>
<evidence type="ECO:0000256" key="2">
    <source>
        <dbReference type="ARBA" id="ARBA00022481"/>
    </source>
</evidence>
<reference evidence="7" key="1">
    <citation type="journal article" date="2016" name="Nat. Genet.">
        <title>A high-quality carrot genome assembly provides new insights into carotenoid accumulation and asterid genome evolution.</title>
        <authorList>
            <person name="Iorizzo M."/>
            <person name="Ellison S."/>
            <person name="Senalik D."/>
            <person name="Zeng P."/>
            <person name="Satapoomin P."/>
            <person name="Huang J."/>
            <person name="Bowman M."/>
            <person name="Iovene M."/>
            <person name="Sanseverino W."/>
            <person name="Cavagnaro P."/>
            <person name="Yildiz M."/>
            <person name="Macko-Podgorni A."/>
            <person name="Moranska E."/>
            <person name="Grzebelus E."/>
            <person name="Grzebelus D."/>
            <person name="Ashrafi H."/>
            <person name="Zheng Z."/>
            <person name="Cheng S."/>
            <person name="Spooner D."/>
            <person name="Van Deynze A."/>
            <person name="Simon P."/>
        </authorList>
    </citation>
    <scope>NUCLEOTIDE SEQUENCE</scope>
    <source>
        <tissue evidence="7">Leaf</tissue>
    </source>
</reference>
<dbReference type="EMBL" id="CP093349">
    <property type="protein sequence ID" value="WOH08426.1"/>
    <property type="molecule type" value="Genomic_DNA"/>
</dbReference>
<evidence type="ECO:0000313" key="8">
    <source>
        <dbReference type="Proteomes" id="UP000077755"/>
    </source>
</evidence>
<feature type="compositionally biased region" description="Basic residues" evidence="6">
    <location>
        <begin position="170"/>
        <end position="180"/>
    </location>
</feature>
<evidence type="ECO:0000256" key="5">
    <source>
        <dbReference type="ARBA" id="ARBA00024045"/>
    </source>
</evidence>